<comment type="caution">
    <text evidence="2">The sequence shown here is derived from an EMBL/GenBank/DDBJ whole genome shotgun (WGS) entry which is preliminary data.</text>
</comment>
<feature type="region of interest" description="Disordered" evidence="1">
    <location>
        <begin position="127"/>
        <end position="148"/>
    </location>
</feature>
<keyword evidence="3" id="KW-1185">Reference proteome</keyword>
<reference evidence="2 3" key="1">
    <citation type="submission" date="2020-03" db="EMBL/GenBank/DDBJ databases">
        <title>Sequencing the genomes of 1000 actinobacteria strains.</title>
        <authorList>
            <person name="Klenk H.-P."/>
        </authorList>
    </citation>
    <scope>NUCLEOTIDE SEQUENCE [LARGE SCALE GENOMIC DNA]</scope>
    <source>
        <strain evidence="2 3">DSM 45685</strain>
    </source>
</reference>
<evidence type="ECO:0000313" key="2">
    <source>
        <dbReference type="EMBL" id="NIJ09739.1"/>
    </source>
</evidence>
<feature type="compositionally biased region" description="Basic and acidic residues" evidence="1">
    <location>
        <begin position="183"/>
        <end position="193"/>
    </location>
</feature>
<organism evidence="2 3">
    <name type="scientific">Saccharomonospora amisosensis</name>
    <dbReference type="NCBI Taxonomy" id="1128677"/>
    <lineage>
        <taxon>Bacteria</taxon>
        <taxon>Bacillati</taxon>
        <taxon>Actinomycetota</taxon>
        <taxon>Actinomycetes</taxon>
        <taxon>Pseudonocardiales</taxon>
        <taxon>Pseudonocardiaceae</taxon>
        <taxon>Saccharomonospora</taxon>
    </lineage>
</organism>
<evidence type="ECO:0000313" key="3">
    <source>
        <dbReference type="Proteomes" id="UP000545493"/>
    </source>
</evidence>
<evidence type="ECO:0000256" key="1">
    <source>
        <dbReference type="SAM" id="MobiDB-lite"/>
    </source>
</evidence>
<gene>
    <name evidence="2" type="ORF">FHU38_000083</name>
</gene>
<dbReference type="AlphaFoldDB" id="A0A7X5UKL3"/>
<dbReference type="EMBL" id="JAAOYM010000001">
    <property type="protein sequence ID" value="NIJ09739.1"/>
    <property type="molecule type" value="Genomic_DNA"/>
</dbReference>
<protein>
    <submittedName>
        <fullName evidence="2">Uncharacterized protein</fullName>
    </submittedName>
</protein>
<proteinExistence type="predicted"/>
<dbReference type="Gene3D" id="3.20.20.30">
    <property type="entry name" value="Luciferase-like domain"/>
    <property type="match status" value="1"/>
</dbReference>
<sequence length="219" mass="24123">MVTCRYIHVVDKGLGDMDCAGRAMELQWDYYGPFGFAAVLAEADEPFYDLSMKVTADLLRQKETAIHGSKLYLIDTIMKVKQECGYDGFMFHAWFELGGFACQEVEDQMSYFAEEIMPVLHRECGGNPVKDEPSRLRRPASHSRGVTASVSRGGIRNDWIHHGQAVVGIGLADVHPRQVDSDGRRFVRDHDPDAGVSDRASEGSGTLRHGPGSCCGPGS</sequence>
<accession>A0A7X5UKL3</accession>
<dbReference type="InterPro" id="IPR036661">
    <property type="entry name" value="Luciferase-like_sf"/>
</dbReference>
<dbReference type="GO" id="GO:0016705">
    <property type="term" value="F:oxidoreductase activity, acting on paired donors, with incorporation or reduction of molecular oxygen"/>
    <property type="evidence" value="ECO:0007669"/>
    <property type="project" value="InterPro"/>
</dbReference>
<name>A0A7X5UKL3_9PSEU</name>
<dbReference type="RefSeq" id="WP_232285485.1">
    <property type="nucleotide sequence ID" value="NZ_JAAOYM010000001.1"/>
</dbReference>
<dbReference type="Proteomes" id="UP000545493">
    <property type="component" value="Unassembled WGS sequence"/>
</dbReference>
<feature type="region of interest" description="Disordered" evidence="1">
    <location>
        <begin position="183"/>
        <end position="219"/>
    </location>
</feature>